<evidence type="ECO:0000313" key="2">
    <source>
        <dbReference type="Proteomes" id="UP001433508"/>
    </source>
</evidence>
<keyword evidence="2" id="KW-1185">Reference proteome</keyword>
<name>A0ACC3T6Q7_LIPKO</name>
<sequence length="249" mass="26561">MERTRTASSNRVWRRGWRAALQPHGKIQGEAAKPNEASAAHRRRSYMAAHARGARPFCFWPYASPMPVIWPRAGWLPVCKWLYKHSHTPAASSRFIPCFARTFLHPIVLAFSTSSAQMATATTEAPAPVEPVPAPAAEEPVTATEAAPAAEAAPERAAKRRSFIPSGVGDRLKKFIQRAVPKREKPAKAAATAEEPTAEEAAATEPTEAAAPAKEPVSEPAAAAEPAPAAAETTEQPAAAPEAPKEEAK</sequence>
<accession>A0ACC3T6Q7</accession>
<organism evidence="1 2">
    <name type="scientific">Lipomyces kononenkoae</name>
    <name type="common">Yeast</name>
    <dbReference type="NCBI Taxonomy" id="34357"/>
    <lineage>
        <taxon>Eukaryota</taxon>
        <taxon>Fungi</taxon>
        <taxon>Dikarya</taxon>
        <taxon>Ascomycota</taxon>
        <taxon>Saccharomycotina</taxon>
        <taxon>Lipomycetes</taxon>
        <taxon>Lipomycetales</taxon>
        <taxon>Lipomycetaceae</taxon>
        <taxon>Lipomyces</taxon>
    </lineage>
</organism>
<dbReference type="Proteomes" id="UP001433508">
    <property type="component" value="Unassembled WGS sequence"/>
</dbReference>
<reference evidence="2" key="1">
    <citation type="journal article" date="2024" name="Front. Bioeng. Biotechnol.">
        <title>Genome-scale model development and genomic sequencing of the oleaginous clade Lipomyces.</title>
        <authorList>
            <person name="Czajka J.J."/>
            <person name="Han Y."/>
            <person name="Kim J."/>
            <person name="Mondo S.J."/>
            <person name="Hofstad B.A."/>
            <person name="Robles A."/>
            <person name="Haridas S."/>
            <person name="Riley R."/>
            <person name="LaButti K."/>
            <person name="Pangilinan J."/>
            <person name="Andreopoulos W."/>
            <person name="Lipzen A."/>
            <person name="Yan J."/>
            <person name="Wang M."/>
            <person name="Ng V."/>
            <person name="Grigoriev I.V."/>
            <person name="Spatafora J.W."/>
            <person name="Magnuson J.K."/>
            <person name="Baker S.E."/>
            <person name="Pomraning K.R."/>
        </authorList>
    </citation>
    <scope>NUCLEOTIDE SEQUENCE [LARGE SCALE GENOMIC DNA]</scope>
    <source>
        <strain evidence="2">CBS 7786</strain>
    </source>
</reference>
<dbReference type="EMBL" id="MU971348">
    <property type="protein sequence ID" value="KAK9239240.1"/>
    <property type="molecule type" value="Genomic_DNA"/>
</dbReference>
<comment type="caution">
    <text evidence="1">The sequence shown here is derived from an EMBL/GenBank/DDBJ whole genome shotgun (WGS) entry which is preliminary data.</text>
</comment>
<gene>
    <name evidence="1" type="ORF">V1525DRAFT_56801</name>
</gene>
<proteinExistence type="predicted"/>
<evidence type="ECO:0000313" key="1">
    <source>
        <dbReference type="EMBL" id="KAK9239240.1"/>
    </source>
</evidence>
<protein>
    <submittedName>
        <fullName evidence="1">Uncharacterized protein</fullName>
    </submittedName>
</protein>